<protein>
    <submittedName>
        <fullName evidence="2">Nucleotidyltransferase</fullName>
    </submittedName>
</protein>
<dbReference type="EMBL" id="VIGB01000003">
    <property type="protein sequence ID" value="TQF02053.1"/>
    <property type="molecule type" value="Genomic_DNA"/>
</dbReference>
<dbReference type="CDD" id="cd05403">
    <property type="entry name" value="NT_KNTase_like"/>
    <property type="match status" value="1"/>
</dbReference>
<dbReference type="GO" id="GO:0016779">
    <property type="term" value="F:nucleotidyltransferase activity"/>
    <property type="evidence" value="ECO:0007669"/>
    <property type="project" value="InterPro"/>
</dbReference>
<name>A0A540VZ88_9ACTN</name>
<feature type="domain" description="Polymerase nucleotidyl transferase" evidence="1">
    <location>
        <begin position="73"/>
        <end position="149"/>
    </location>
</feature>
<keyword evidence="2" id="KW-0808">Transferase</keyword>
<dbReference type="Proteomes" id="UP000319103">
    <property type="component" value="Unassembled WGS sequence"/>
</dbReference>
<proteinExistence type="predicted"/>
<dbReference type="InterPro" id="IPR043519">
    <property type="entry name" value="NT_sf"/>
</dbReference>
<organism evidence="2 3">
    <name type="scientific">Kitasatospora acidiphila</name>
    <dbReference type="NCBI Taxonomy" id="2567942"/>
    <lineage>
        <taxon>Bacteria</taxon>
        <taxon>Bacillati</taxon>
        <taxon>Actinomycetota</taxon>
        <taxon>Actinomycetes</taxon>
        <taxon>Kitasatosporales</taxon>
        <taxon>Streptomycetaceae</taxon>
        <taxon>Kitasatospora</taxon>
    </lineage>
</organism>
<reference evidence="2 3" key="1">
    <citation type="submission" date="2019-06" db="EMBL/GenBank/DDBJ databases">
        <title>Description of Kitasatospora acidophila sp. nov. isolated from pine grove soil, and reclassification of Streptomyces novaecaesareae to Kitasatospora novaeceasareae comb. nov.</title>
        <authorList>
            <person name="Kim M.J."/>
        </authorList>
    </citation>
    <scope>NUCLEOTIDE SEQUENCE [LARGE SCALE GENOMIC DNA]</scope>
    <source>
        <strain evidence="2 3">MMS16-CNU292</strain>
    </source>
</reference>
<evidence type="ECO:0000313" key="3">
    <source>
        <dbReference type="Proteomes" id="UP000319103"/>
    </source>
</evidence>
<dbReference type="InterPro" id="IPR002934">
    <property type="entry name" value="Polymerase_NTP_transf_dom"/>
</dbReference>
<accession>A0A540VZ88</accession>
<sequence>MPARCCRACQASARGRTFSSGRICTAPTRCTWRCCGGLPDEGSSPPVGWPGGGAFVDNRSDAATERLVQRFAELLGAALPLTALWAHGSLALGDYQPGRSDLDLLAVLERAPDAAGRARLVELHRQLERESPLAEKLHCSYLLPDRLADPALKHLTWAHRELLERPVTVVTRRELELGGRCYLGPVPGELLPPVGEAELHRFIRADLTEFWLPATAHWLRWRRDDWVDVGLTTLARASVTLRDGRLLTKSQALDVLPEFGVSAELLADVRRRRHGQPVATGWRWQSRRATETRRVMRCGIGQVVADHRS</sequence>
<gene>
    <name evidence="2" type="ORF">E6W39_06865</name>
</gene>
<dbReference type="AlphaFoldDB" id="A0A540VZ88"/>
<keyword evidence="3" id="KW-1185">Reference proteome</keyword>
<evidence type="ECO:0000259" key="1">
    <source>
        <dbReference type="Pfam" id="PF01909"/>
    </source>
</evidence>
<dbReference type="OrthoDB" id="4184922at2"/>
<dbReference type="SUPFAM" id="SSF81301">
    <property type="entry name" value="Nucleotidyltransferase"/>
    <property type="match status" value="1"/>
</dbReference>
<comment type="caution">
    <text evidence="2">The sequence shown here is derived from an EMBL/GenBank/DDBJ whole genome shotgun (WGS) entry which is preliminary data.</text>
</comment>
<dbReference type="Pfam" id="PF01909">
    <property type="entry name" value="NTP_transf_2"/>
    <property type="match status" value="1"/>
</dbReference>
<evidence type="ECO:0000313" key="2">
    <source>
        <dbReference type="EMBL" id="TQF02053.1"/>
    </source>
</evidence>